<accession>A0A1C3RK38</accession>
<gene>
    <name evidence="2" type="ORF">MTBPR1_60110</name>
</gene>
<dbReference type="InterPro" id="IPR025961">
    <property type="entry name" value="Metal_resist"/>
</dbReference>
<name>A0A1C3RK38_9PROT</name>
<keyword evidence="1" id="KW-0812">Transmembrane</keyword>
<protein>
    <submittedName>
        <fullName evidence="2">Uncharacterized protein</fullName>
    </submittedName>
</protein>
<feature type="transmembrane region" description="Helical" evidence="1">
    <location>
        <begin position="12"/>
        <end position="31"/>
    </location>
</feature>
<keyword evidence="1" id="KW-0472">Membrane</keyword>
<evidence type="ECO:0000256" key="1">
    <source>
        <dbReference type="SAM" id="Phobius"/>
    </source>
</evidence>
<evidence type="ECO:0000313" key="2">
    <source>
        <dbReference type="EMBL" id="SCA57597.1"/>
    </source>
</evidence>
<organism evidence="2 3">
    <name type="scientific">Candidatus Terasakiella magnetica</name>
    <dbReference type="NCBI Taxonomy" id="1867952"/>
    <lineage>
        <taxon>Bacteria</taxon>
        <taxon>Pseudomonadati</taxon>
        <taxon>Pseudomonadota</taxon>
        <taxon>Alphaproteobacteria</taxon>
        <taxon>Rhodospirillales</taxon>
        <taxon>Terasakiellaceae</taxon>
        <taxon>Terasakiella</taxon>
    </lineage>
</organism>
<keyword evidence="3" id="KW-1185">Reference proteome</keyword>
<reference evidence="2 3" key="1">
    <citation type="submission" date="2016-07" db="EMBL/GenBank/DDBJ databases">
        <authorList>
            <person name="Lefevre C.T."/>
        </authorList>
    </citation>
    <scope>NUCLEOTIDE SEQUENCE [LARGE SCALE GENOMIC DNA]</scope>
    <source>
        <strain evidence="2">PR1</strain>
    </source>
</reference>
<sequence>MGKGFVSPRWKNPLCWGSLLLNVVLIGFILLGPHGPSTGRPLPQDVFTKMAEDLEGQDRIIYEAVLQKHMDNMKKSGRNIHEALGLIGQAAHQEPFDLDNVKAAHTHLHAQHREMDKAITDFVYEMLVSLSPEGRQKLRFAPPKRD</sequence>
<dbReference type="Gene3D" id="1.20.120.1490">
    <property type="match status" value="1"/>
</dbReference>
<proteinExistence type="predicted"/>
<dbReference type="EMBL" id="FLYE01000045">
    <property type="protein sequence ID" value="SCA57597.1"/>
    <property type="molecule type" value="Genomic_DNA"/>
</dbReference>
<dbReference type="Proteomes" id="UP000231658">
    <property type="component" value="Unassembled WGS sequence"/>
</dbReference>
<dbReference type="AlphaFoldDB" id="A0A1C3RK38"/>
<keyword evidence="1" id="KW-1133">Transmembrane helix</keyword>
<dbReference type="OrthoDB" id="9800291at2"/>
<dbReference type="RefSeq" id="WP_069189615.1">
    <property type="nucleotide sequence ID" value="NZ_FLYE01000045.1"/>
</dbReference>
<dbReference type="STRING" id="1867952.MTBPR1_60110"/>
<dbReference type="Pfam" id="PF13801">
    <property type="entry name" value="Metal_resist"/>
    <property type="match status" value="1"/>
</dbReference>
<evidence type="ECO:0000313" key="3">
    <source>
        <dbReference type="Proteomes" id="UP000231658"/>
    </source>
</evidence>